<name>A0A0V9UJ02_9NOCA</name>
<dbReference type="NCBIfam" id="NF038015">
    <property type="entry name" value="AztD"/>
    <property type="match status" value="1"/>
</dbReference>
<reference evidence="3" key="1">
    <citation type="submission" date="2015-01" db="EMBL/GenBank/DDBJ databases">
        <title>Draft genome sequence of Rhodococcus pyridinivorans strain KG-16, a hydrocarbon-degrading bacterium.</title>
        <authorList>
            <person name="Aggarwal R.K."/>
            <person name="Dawar C."/>
        </authorList>
    </citation>
    <scope>NUCLEOTIDE SEQUENCE [LARGE SCALE GENOMIC DNA]</scope>
    <source>
        <strain evidence="3">KG-16</strain>
    </source>
</reference>
<dbReference type="SUPFAM" id="SSF50969">
    <property type="entry name" value="YVTN repeat-like/Quinoprotein amine dehydrogenase"/>
    <property type="match status" value="1"/>
</dbReference>
<accession>A0A0V9UJ02</accession>
<comment type="caution">
    <text evidence="2">The sequence shown here is derived from an EMBL/GenBank/DDBJ whole genome shotgun (WGS) entry which is preliminary data.</text>
</comment>
<sequence>MTTLSRYGGAALTVVAATFAAACGGTTEADTTAADTTETTTTTAASEVATAQPRLALTYDGGVLVVDEEELTVVDDFALDGFNRLSPAGDGRHVLISTEGGFRVLDTGSWTEAHGDHGHHYAGAPVLTDLTFAAEKPGHVVPHAGVTALFDDGTGRIDVFDPADLASATDLPDLDSRALPEAHHGVAVPMPDGGMLVTLGDSEERTGVALLDENGTEITRTEQCPGVHGETVAADGVVAFGCEDGMVIFRDGTFTKAPVPDPYGRIGNQAGSEDSPVVLGDYKTDPDAELERPERVALVDTRTASVRLVDLGTSYTFRSLGRGPAGEALVLGTDGRLHVIDPESGEIVRRIEVLEPWTEPDEWQAPRPALEVQSGTAFVTDPATGSLYAVDVASGEIRTAELPHTPNEISGVA</sequence>
<dbReference type="InterPro" id="IPR011044">
    <property type="entry name" value="Quino_amine_DH_bsu"/>
</dbReference>
<reference evidence="2 3" key="2">
    <citation type="journal article" date="2016" name="Genome Announc.">
        <title>Draft Genome Sequence of a Versatile Hydrocarbon-Degrading Bacterium, Rhodococcus pyridinivorans Strain KG-16, Collected from Oil Fields in India.</title>
        <authorList>
            <person name="Aggarwal R.K."/>
            <person name="Dawar C."/>
            <person name="Phanindranath R."/>
            <person name="Mutnuri L."/>
            <person name="Dayal A.M."/>
        </authorList>
    </citation>
    <scope>NUCLEOTIDE SEQUENCE [LARGE SCALE GENOMIC DNA]</scope>
    <source>
        <strain evidence="2 3">KG-16</strain>
    </source>
</reference>
<gene>
    <name evidence="2" type="ORF">Z045_15345</name>
</gene>
<evidence type="ECO:0008006" key="4">
    <source>
        <dbReference type="Google" id="ProtNLM"/>
    </source>
</evidence>
<dbReference type="PATRIC" id="fig|1441730.3.peg.3190"/>
<evidence type="ECO:0000256" key="1">
    <source>
        <dbReference type="SAM" id="SignalP"/>
    </source>
</evidence>
<protein>
    <recommendedName>
        <fullName evidence="4">Lipoprotein</fullName>
    </recommendedName>
</protein>
<evidence type="ECO:0000313" key="2">
    <source>
        <dbReference type="EMBL" id="KSZ57936.1"/>
    </source>
</evidence>
<proteinExistence type="predicted"/>
<dbReference type="InterPro" id="IPR047697">
    <property type="entry name" value="AztD-like"/>
</dbReference>
<feature type="signal peptide" evidence="1">
    <location>
        <begin position="1"/>
        <end position="22"/>
    </location>
</feature>
<dbReference type="EMBL" id="AZXY01000007">
    <property type="protein sequence ID" value="KSZ57936.1"/>
    <property type="molecule type" value="Genomic_DNA"/>
</dbReference>
<keyword evidence="1" id="KW-0732">Signal</keyword>
<dbReference type="PROSITE" id="PS51257">
    <property type="entry name" value="PROKAR_LIPOPROTEIN"/>
    <property type="match status" value="1"/>
</dbReference>
<dbReference type="Proteomes" id="UP000053060">
    <property type="component" value="Unassembled WGS sequence"/>
</dbReference>
<dbReference type="Gene3D" id="2.130.10.10">
    <property type="entry name" value="YVTN repeat-like/Quinoprotein amine dehydrogenase"/>
    <property type="match status" value="1"/>
</dbReference>
<dbReference type="InterPro" id="IPR015943">
    <property type="entry name" value="WD40/YVTN_repeat-like_dom_sf"/>
</dbReference>
<feature type="chain" id="PRO_5039054810" description="Lipoprotein" evidence="1">
    <location>
        <begin position="23"/>
        <end position="413"/>
    </location>
</feature>
<organism evidence="2 3">
    <name type="scientific">Rhodococcus pyridinivorans KG-16</name>
    <dbReference type="NCBI Taxonomy" id="1441730"/>
    <lineage>
        <taxon>Bacteria</taxon>
        <taxon>Bacillati</taxon>
        <taxon>Actinomycetota</taxon>
        <taxon>Actinomycetes</taxon>
        <taxon>Mycobacteriales</taxon>
        <taxon>Nocardiaceae</taxon>
        <taxon>Rhodococcus</taxon>
    </lineage>
</organism>
<dbReference type="AlphaFoldDB" id="A0A0V9UJ02"/>
<dbReference type="RefSeq" id="WP_060652619.1">
    <property type="nucleotide sequence ID" value="NZ_AZXY01000007.1"/>
</dbReference>
<evidence type="ECO:0000313" key="3">
    <source>
        <dbReference type="Proteomes" id="UP000053060"/>
    </source>
</evidence>